<keyword evidence="4" id="KW-1133">Transmembrane helix</keyword>
<feature type="transmembrane region" description="Helical" evidence="4">
    <location>
        <begin position="210"/>
        <end position="232"/>
    </location>
</feature>
<evidence type="ECO:0000259" key="5">
    <source>
        <dbReference type="Pfam" id="PF08263"/>
    </source>
</evidence>
<reference evidence="7" key="1">
    <citation type="journal article" date="2019" name="Gigascience">
        <title>De novo genome assembly of the endangered Acer yangbiense, a plant species with extremely small populations endemic to Yunnan Province, China.</title>
        <authorList>
            <person name="Yang J."/>
            <person name="Wariss H.M."/>
            <person name="Tao L."/>
            <person name="Zhang R."/>
            <person name="Yun Q."/>
            <person name="Hollingsworth P."/>
            <person name="Dao Z."/>
            <person name="Luo G."/>
            <person name="Guo H."/>
            <person name="Ma Y."/>
            <person name="Sun W."/>
        </authorList>
    </citation>
    <scope>NUCLEOTIDE SEQUENCE [LARGE SCALE GENOMIC DNA]</scope>
    <source>
        <strain evidence="7">cv. Malutang</strain>
    </source>
</reference>
<evidence type="ECO:0000256" key="3">
    <source>
        <dbReference type="SAM" id="MobiDB-lite"/>
    </source>
</evidence>
<dbReference type="EMBL" id="VAHF01000011">
    <property type="protein sequence ID" value="TXG50331.1"/>
    <property type="molecule type" value="Genomic_DNA"/>
</dbReference>
<dbReference type="InterPro" id="IPR050994">
    <property type="entry name" value="At_inactive_RLKs"/>
</dbReference>
<feature type="region of interest" description="Disordered" evidence="3">
    <location>
        <begin position="238"/>
        <end position="281"/>
    </location>
</feature>
<evidence type="ECO:0000313" key="6">
    <source>
        <dbReference type="EMBL" id="TXG50331.1"/>
    </source>
</evidence>
<keyword evidence="1" id="KW-0433">Leucine-rich repeat</keyword>
<dbReference type="Gene3D" id="3.80.10.10">
    <property type="entry name" value="Ribonuclease Inhibitor"/>
    <property type="match status" value="1"/>
</dbReference>
<feature type="compositionally biased region" description="Basic and acidic residues" evidence="3">
    <location>
        <begin position="238"/>
        <end position="247"/>
    </location>
</feature>
<dbReference type="OrthoDB" id="651163at2759"/>
<evidence type="ECO:0000313" key="7">
    <source>
        <dbReference type="Proteomes" id="UP000323000"/>
    </source>
</evidence>
<dbReference type="AlphaFoldDB" id="A0A5C7H0I8"/>
<accession>A0A5C7H0I8</accession>
<dbReference type="Pfam" id="PF08263">
    <property type="entry name" value="LRRNT_2"/>
    <property type="match status" value="1"/>
</dbReference>
<dbReference type="PANTHER" id="PTHR48010:SF22">
    <property type="entry name" value="OS09G0376600 PROTEIN"/>
    <property type="match status" value="1"/>
</dbReference>
<evidence type="ECO:0000256" key="4">
    <source>
        <dbReference type="SAM" id="Phobius"/>
    </source>
</evidence>
<sequence>METVVKILQPGPLGIIEHKFSAEEIHQANATVLRAEVLVQFMEKLSSGNALRDQNWGWNTSSDPCDDKWAGVICDTRNQSVRKIILDWFNLTGGLDAGSVCSVKSLVVLSLNENDIRGNLAEEISDCKHLTHFYLSANHSVEVYQNSTSPIFWNSMCPTTTSVVQFLMSKASLVLKVFRVILDCALSNACSPPPPPSSEKKSKHSSNDRFLIFSGYIILALLVLLLVTWKVLDKNKPKNKKTGDLKKKQVAMEVETRRNKPTGGASSGIKSTRENKSEYSLTSVESGMNASSLEIRGFASSSSRIAWKME</sequence>
<dbReference type="PANTHER" id="PTHR48010">
    <property type="entry name" value="OS05G0588300 PROTEIN"/>
    <property type="match status" value="1"/>
</dbReference>
<protein>
    <recommendedName>
        <fullName evidence="5">Leucine-rich repeat-containing N-terminal plant-type domain-containing protein</fullName>
    </recommendedName>
</protein>
<dbReference type="InterPro" id="IPR032675">
    <property type="entry name" value="LRR_dom_sf"/>
</dbReference>
<dbReference type="SUPFAM" id="SSF52058">
    <property type="entry name" value="L domain-like"/>
    <property type="match status" value="1"/>
</dbReference>
<dbReference type="Proteomes" id="UP000323000">
    <property type="component" value="Chromosome 11"/>
</dbReference>
<comment type="caution">
    <text evidence="6">The sequence shown here is derived from an EMBL/GenBank/DDBJ whole genome shotgun (WGS) entry which is preliminary data.</text>
</comment>
<proteinExistence type="predicted"/>
<dbReference type="InterPro" id="IPR013210">
    <property type="entry name" value="LRR_N_plant-typ"/>
</dbReference>
<evidence type="ECO:0000256" key="1">
    <source>
        <dbReference type="ARBA" id="ARBA00022614"/>
    </source>
</evidence>
<organism evidence="6 7">
    <name type="scientific">Acer yangbiense</name>
    <dbReference type="NCBI Taxonomy" id="1000413"/>
    <lineage>
        <taxon>Eukaryota</taxon>
        <taxon>Viridiplantae</taxon>
        <taxon>Streptophyta</taxon>
        <taxon>Embryophyta</taxon>
        <taxon>Tracheophyta</taxon>
        <taxon>Spermatophyta</taxon>
        <taxon>Magnoliopsida</taxon>
        <taxon>eudicotyledons</taxon>
        <taxon>Gunneridae</taxon>
        <taxon>Pentapetalae</taxon>
        <taxon>rosids</taxon>
        <taxon>malvids</taxon>
        <taxon>Sapindales</taxon>
        <taxon>Sapindaceae</taxon>
        <taxon>Hippocastanoideae</taxon>
        <taxon>Acereae</taxon>
        <taxon>Acer</taxon>
    </lineage>
</organism>
<name>A0A5C7H0I8_9ROSI</name>
<evidence type="ECO:0000256" key="2">
    <source>
        <dbReference type="ARBA" id="ARBA00022737"/>
    </source>
</evidence>
<feature type="domain" description="Leucine-rich repeat-containing N-terminal plant-type" evidence="5">
    <location>
        <begin position="37"/>
        <end position="75"/>
    </location>
</feature>
<keyword evidence="4" id="KW-0812">Transmembrane</keyword>
<keyword evidence="2" id="KW-0677">Repeat</keyword>
<keyword evidence="4" id="KW-0472">Membrane</keyword>
<gene>
    <name evidence="6" type="ORF">EZV62_022855</name>
</gene>
<keyword evidence="7" id="KW-1185">Reference proteome</keyword>